<dbReference type="STRING" id="3821.A0A151SP05"/>
<feature type="domain" description="R13L1/DRL21-like LRR repeat region" evidence="1">
    <location>
        <begin position="68"/>
        <end position="197"/>
    </location>
</feature>
<evidence type="ECO:0000313" key="2">
    <source>
        <dbReference type="EMBL" id="KYP56515.1"/>
    </source>
</evidence>
<organism evidence="2 3">
    <name type="scientific">Cajanus cajan</name>
    <name type="common">Pigeon pea</name>
    <name type="synonym">Cajanus indicus</name>
    <dbReference type="NCBI Taxonomy" id="3821"/>
    <lineage>
        <taxon>Eukaryota</taxon>
        <taxon>Viridiplantae</taxon>
        <taxon>Streptophyta</taxon>
        <taxon>Embryophyta</taxon>
        <taxon>Tracheophyta</taxon>
        <taxon>Spermatophyta</taxon>
        <taxon>Magnoliopsida</taxon>
        <taxon>eudicotyledons</taxon>
        <taxon>Gunneridae</taxon>
        <taxon>Pentapetalae</taxon>
        <taxon>rosids</taxon>
        <taxon>fabids</taxon>
        <taxon>Fabales</taxon>
        <taxon>Fabaceae</taxon>
        <taxon>Papilionoideae</taxon>
        <taxon>50 kb inversion clade</taxon>
        <taxon>NPAAA clade</taxon>
        <taxon>indigoferoid/millettioid clade</taxon>
        <taxon>Phaseoleae</taxon>
        <taxon>Cajanus</taxon>
    </lineage>
</organism>
<evidence type="ECO:0000313" key="3">
    <source>
        <dbReference type="Proteomes" id="UP000075243"/>
    </source>
</evidence>
<name>A0A151SP05_CAJCA</name>
<proteinExistence type="predicted"/>
<dbReference type="OMA" id="WITWEAI"/>
<dbReference type="InterPro" id="IPR056789">
    <property type="entry name" value="LRR_R13L1-DRL21"/>
</dbReference>
<dbReference type="Gramene" id="C.cajan_02691.t">
    <property type="protein sequence ID" value="C.cajan_02691.t.cds1"/>
    <property type="gene ID" value="C.cajan_02691"/>
</dbReference>
<evidence type="ECO:0000259" key="1">
    <source>
        <dbReference type="Pfam" id="PF25019"/>
    </source>
</evidence>
<gene>
    <name evidence="2" type="ORF">KK1_002756</name>
</gene>
<protein>
    <submittedName>
        <fullName evidence="2">Disease resistance RPP13-like protein 1</fullName>
    </submittedName>
</protein>
<dbReference type="Proteomes" id="UP000075243">
    <property type="component" value="Chromosome 11"/>
</dbReference>
<dbReference type="PANTHER" id="PTHR47186">
    <property type="entry name" value="LEUCINE-RICH REPEAT-CONTAINING PROTEIN 57"/>
    <property type="match status" value="1"/>
</dbReference>
<accession>A0A151SP05</accession>
<sequence length="541" mass="61449">MLHNLQTLILIGCYHLTELPVEFHKLVNLRHLDVRMSGINKMPKHIGRLKNLKTLTCFYISKHSGLDIKELGNLNQLQGTLSIFKLENVSDPADATVANMNDKKNLEELVLNWGDKYGRSYQNDDSIIERHVLDALQPNGNLRRLTVLHYDGTSFPSWFGGSHFPNLISISLTESKFCFMLPPFGQLPFLKELSISCFYGIEIIGPEFCGDDSSSVPFRSLEILKFEEMSAWKEWFSFDGHVEGLSSLKELSIMRCPWLRKALPQHLPSLEKLVICECQHLEDSVPKAANIHELELRSCENILLKDLPSSLSKATILGTRVIESCLEQILLNNSFLEELGIHDFQAPNLNWSSSNLHIQDSLGTVSITSWYSSSLPFALDMFANLRSLHFYDCPQLESFPEGGLPSNLRKLEIEGCPKLVASREEWGLFELHSLKELRVSDDFENVESFPEEGLLPSSLSDLYLIGCSKLTTTNSSGFLHLKSLKSFYILTCPRLECLPEEGLTNTRSVLFILSCPLLEQRYQKDGEHWHKIHHIPSVMIN</sequence>
<dbReference type="InterPro" id="IPR032675">
    <property type="entry name" value="LRR_dom_sf"/>
</dbReference>
<dbReference type="SUPFAM" id="SSF52058">
    <property type="entry name" value="L domain-like"/>
    <property type="match status" value="1"/>
</dbReference>
<reference evidence="2 3" key="1">
    <citation type="journal article" date="2012" name="Nat. Biotechnol.">
        <title>Draft genome sequence of pigeonpea (Cajanus cajan), an orphan legume crop of resource-poor farmers.</title>
        <authorList>
            <person name="Varshney R.K."/>
            <person name="Chen W."/>
            <person name="Li Y."/>
            <person name="Bharti A.K."/>
            <person name="Saxena R.K."/>
            <person name="Schlueter J.A."/>
            <person name="Donoghue M.T."/>
            <person name="Azam S."/>
            <person name="Fan G."/>
            <person name="Whaley A.M."/>
            <person name="Farmer A.D."/>
            <person name="Sheridan J."/>
            <person name="Iwata A."/>
            <person name="Tuteja R."/>
            <person name="Penmetsa R.V."/>
            <person name="Wu W."/>
            <person name="Upadhyaya H.D."/>
            <person name="Yang S.P."/>
            <person name="Shah T."/>
            <person name="Saxena K.B."/>
            <person name="Michael T."/>
            <person name="McCombie W.R."/>
            <person name="Yang B."/>
            <person name="Zhang G."/>
            <person name="Yang H."/>
            <person name="Wang J."/>
            <person name="Spillane C."/>
            <person name="Cook D.R."/>
            <person name="May G.D."/>
            <person name="Xu X."/>
            <person name="Jackson S.A."/>
        </authorList>
    </citation>
    <scope>NUCLEOTIDE SEQUENCE [LARGE SCALE GENOMIC DNA]</scope>
    <source>
        <strain evidence="3">cv. Asha</strain>
    </source>
</reference>
<dbReference type="PANTHER" id="PTHR47186:SF26">
    <property type="entry name" value="LEUCINE-RICH REPEAT DOMAIN, L DOMAIN-CONTAINING PROTEIN-RELATED"/>
    <property type="match status" value="1"/>
</dbReference>
<dbReference type="AlphaFoldDB" id="A0A151SP05"/>
<dbReference type="SUPFAM" id="SSF52047">
    <property type="entry name" value="RNI-like"/>
    <property type="match status" value="1"/>
</dbReference>
<keyword evidence="3" id="KW-1185">Reference proteome</keyword>
<dbReference type="Gene3D" id="3.80.10.10">
    <property type="entry name" value="Ribonuclease Inhibitor"/>
    <property type="match status" value="3"/>
</dbReference>
<dbReference type="EMBL" id="CM003613">
    <property type="protein sequence ID" value="KYP56515.1"/>
    <property type="molecule type" value="Genomic_DNA"/>
</dbReference>
<dbReference type="Pfam" id="PF25019">
    <property type="entry name" value="LRR_R13L1-DRL21"/>
    <property type="match status" value="1"/>
</dbReference>